<dbReference type="EMBL" id="APNK01000001">
    <property type="protein sequence ID" value="KEZ79195.1"/>
    <property type="molecule type" value="Genomic_DNA"/>
</dbReference>
<protein>
    <submittedName>
        <fullName evidence="4">Putative O-methyltransferase</fullName>
    </submittedName>
</protein>
<dbReference type="SUPFAM" id="SSF53335">
    <property type="entry name" value="S-adenosyl-L-methionine-dependent methyltransferases"/>
    <property type="match status" value="1"/>
</dbReference>
<name>A0A084IR61_SALHC</name>
<dbReference type="GO" id="GO:0032259">
    <property type="term" value="P:methylation"/>
    <property type="evidence" value="ECO:0007669"/>
    <property type="project" value="UniProtKB-KW"/>
</dbReference>
<organism evidence="4 5">
    <name type="scientific">Salinisphaera hydrothermalis (strain C41B8)</name>
    <dbReference type="NCBI Taxonomy" id="1304275"/>
    <lineage>
        <taxon>Bacteria</taxon>
        <taxon>Pseudomonadati</taxon>
        <taxon>Pseudomonadota</taxon>
        <taxon>Gammaproteobacteria</taxon>
        <taxon>Salinisphaerales</taxon>
        <taxon>Salinisphaeraceae</taxon>
        <taxon>Salinisphaera</taxon>
    </lineage>
</organism>
<keyword evidence="1 4" id="KW-0489">Methyltransferase</keyword>
<reference evidence="4 5" key="1">
    <citation type="submission" date="2013-03" db="EMBL/GenBank/DDBJ databases">
        <title>Salinisphaera hydrothermalis C41B8 Genome Sequencing.</title>
        <authorList>
            <person name="Li C."/>
            <person name="Lai Q."/>
            <person name="Shao Z."/>
        </authorList>
    </citation>
    <scope>NUCLEOTIDE SEQUENCE [LARGE SCALE GENOMIC DNA]</scope>
    <source>
        <strain evidence="4 5">C41B8</strain>
    </source>
</reference>
<dbReference type="PANTHER" id="PTHR10509:SF14">
    <property type="entry name" value="CAFFEOYL-COA O-METHYLTRANSFERASE 3-RELATED"/>
    <property type="match status" value="1"/>
</dbReference>
<dbReference type="GO" id="GO:0008171">
    <property type="term" value="F:O-methyltransferase activity"/>
    <property type="evidence" value="ECO:0007669"/>
    <property type="project" value="InterPro"/>
</dbReference>
<keyword evidence="3" id="KW-0949">S-adenosyl-L-methionine</keyword>
<dbReference type="InterPro" id="IPR050362">
    <property type="entry name" value="Cation-dep_OMT"/>
</dbReference>
<proteinExistence type="predicted"/>
<dbReference type="GO" id="GO:0008757">
    <property type="term" value="F:S-adenosylmethionine-dependent methyltransferase activity"/>
    <property type="evidence" value="ECO:0007669"/>
    <property type="project" value="TreeGrafter"/>
</dbReference>
<dbReference type="eggNOG" id="COG4122">
    <property type="taxonomic scope" value="Bacteria"/>
</dbReference>
<sequence length="222" mass="23943">MAEEAEPAALDARLRAYIDEIGDREPAHLAANRGVTEASGAGHLQVSPRQGQLMALLVALAEARRGIEIGVYAGYSTHWLAEAIGPSGRILACDHDPEITARARADWAAAGLADRIDLRLGDALDTLNREVAAGMAGAYDFALIDADKARLIDYYERCMALVRAGGLIMIDNTLWYARVADPACHDDETEAVRAFNRHVAADERVDISVLPIGDGLTLARKR</sequence>
<evidence type="ECO:0000256" key="3">
    <source>
        <dbReference type="ARBA" id="ARBA00022691"/>
    </source>
</evidence>
<dbReference type="STRING" id="1304275.C41B8_00560"/>
<gene>
    <name evidence="4" type="ORF">C41B8_00560</name>
</gene>
<dbReference type="PANTHER" id="PTHR10509">
    <property type="entry name" value="O-METHYLTRANSFERASE-RELATED"/>
    <property type="match status" value="1"/>
</dbReference>
<dbReference type="AlphaFoldDB" id="A0A084IR61"/>
<keyword evidence="5" id="KW-1185">Reference proteome</keyword>
<dbReference type="Gene3D" id="3.40.50.150">
    <property type="entry name" value="Vaccinia Virus protein VP39"/>
    <property type="match status" value="1"/>
</dbReference>
<keyword evidence="2 4" id="KW-0808">Transferase</keyword>
<dbReference type="OrthoDB" id="9799672at2"/>
<comment type="caution">
    <text evidence="4">The sequence shown here is derived from an EMBL/GenBank/DDBJ whole genome shotgun (WGS) entry which is preliminary data.</text>
</comment>
<evidence type="ECO:0000313" key="5">
    <source>
        <dbReference type="Proteomes" id="UP000028302"/>
    </source>
</evidence>
<dbReference type="RefSeq" id="WP_037332729.1">
    <property type="nucleotide sequence ID" value="NZ_APNK01000001.1"/>
</dbReference>
<accession>A0A084IR61</accession>
<evidence type="ECO:0000256" key="1">
    <source>
        <dbReference type="ARBA" id="ARBA00022603"/>
    </source>
</evidence>
<dbReference type="InterPro" id="IPR002935">
    <property type="entry name" value="SAM_O-MeTrfase"/>
</dbReference>
<dbReference type="InterPro" id="IPR029063">
    <property type="entry name" value="SAM-dependent_MTases_sf"/>
</dbReference>
<dbReference type="PROSITE" id="PS51682">
    <property type="entry name" value="SAM_OMT_I"/>
    <property type="match status" value="1"/>
</dbReference>
<dbReference type="Proteomes" id="UP000028302">
    <property type="component" value="Unassembled WGS sequence"/>
</dbReference>
<evidence type="ECO:0000313" key="4">
    <source>
        <dbReference type="EMBL" id="KEZ79195.1"/>
    </source>
</evidence>
<evidence type="ECO:0000256" key="2">
    <source>
        <dbReference type="ARBA" id="ARBA00022679"/>
    </source>
</evidence>
<dbReference type="Pfam" id="PF01596">
    <property type="entry name" value="Methyltransf_3"/>
    <property type="match status" value="1"/>
</dbReference>